<dbReference type="PANTHER" id="PTHR45036">
    <property type="entry name" value="METHYLTRANSFERASE LIKE 7B"/>
    <property type="match status" value="1"/>
</dbReference>
<dbReference type="RefSeq" id="WP_147845926.1">
    <property type="nucleotide sequence ID" value="NZ_VDUZ01000004.1"/>
</dbReference>
<dbReference type="Pfam" id="PF08241">
    <property type="entry name" value="Methyltransf_11"/>
    <property type="match status" value="1"/>
</dbReference>
<gene>
    <name evidence="2" type="ORF">FHP25_04970</name>
</gene>
<accession>A0A5C8PTU8</accession>
<keyword evidence="2" id="KW-0489">Methyltransferase</keyword>
<dbReference type="Gene3D" id="3.40.50.150">
    <property type="entry name" value="Vaccinia Virus protein VP39"/>
    <property type="match status" value="1"/>
</dbReference>
<dbReference type="InterPro" id="IPR013216">
    <property type="entry name" value="Methyltransf_11"/>
</dbReference>
<comment type="caution">
    <text evidence="2">The sequence shown here is derived from an EMBL/GenBank/DDBJ whole genome shotgun (WGS) entry which is preliminary data.</text>
</comment>
<dbReference type="GO" id="GO:0008757">
    <property type="term" value="F:S-adenosylmethionine-dependent methyltransferase activity"/>
    <property type="evidence" value="ECO:0007669"/>
    <property type="project" value="InterPro"/>
</dbReference>
<dbReference type="InterPro" id="IPR052356">
    <property type="entry name" value="Thiol_S-MT"/>
</dbReference>
<dbReference type="GO" id="GO:0032259">
    <property type="term" value="P:methylation"/>
    <property type="evidence" value="ECO:0007669"/>
    <property type="project" value="UniProtKB-KW"/>
</dbReference>
<dbReference type="SUPFAM" id="SSF53335">
    <property type="entry name" value="S-adenosyl-L-methionine-dependent methyltransferases"/>
    <property type="match status" value="1"/>
</dbReference>
<reference evidence="2 3" key="1">
    <citation type="submission" date="2019-06" db="EMBL/GenBank/DDBJ databases">
        <title>New taxonomy in bacterial strain CC-CFT640, isolated from vineyard.</title>
        <authorList>
            <person name="Lin S.-Y."/>
            <person name="Tsai C.-F."/>
            <person name="Young C.-C."/>
        </authorList>
    </citation>
    <scope>NUCLEOTIDE SEQUENCE [LARGE SCALE GENOMIC DNA]</scope>
    <source>
        <strain evidence="2 3">CC-CFT640</strain>
    </source>
</reference>
<organism evidence="2 3">
    <name type="scientific">Vineibacter terrae</name>
    <dbReference type="NCBI Taxonomy" id="2586908"/>
    <lineage>
        <taxon>Bacteria</taxon>
        <taxon>Pseudomonadati</taxon>
        <taxon>Pseudomonadota</taxon>
        <taxon>Alphaproteobacteria</taxon>
        <taxon>Hyphomicrobiales</taxon>
        <taxon>Vineibacter</taxon>
    </lineage>
</organism>
<protein>
    <submittedName>
        <fullName evidence="2">Class I SAM-dependent methyltransferase</fullName>
    </submittedName>
</protein>
<dbReference type="InterPro" id="IPR029063">
    <property type="entry name" value="SAM-dependent_MTases_sf"/>
</dbReference>
<dbReference type="EMBL" id="VDUZ01000004">
    <property type="protein sequence ID" value="TXL80509.1"/>
    <property type="molecule type" value="Genomic_DNA"/>
</dbReference>
<proteinExistence type="predicted"/>
<keyword evidence="3" id="KW-1185">Reference proteome</keyword>
<evidence type="ECO:0000313" key="3">
    <source>
        <dbReference type="Proteomes" id="UP000321638"/>
    </source>
</evidence>
<keyword evidence="2" id="KW-0808">Transferase</keyword>
<feature type="domain" description="Methyltransferase type 11" evidence="1">
    <location>
        <begin position="38"/>
        <end position="133"/>
    </location>
</feature>
<sequence>MSFYESWILPRVLDLVMRQKQMTPFRERVGAAAEGRVLDMGIGSGLNLPFYGPRTHQVIGVDPSEALLRFAEGRARKMPAAIELLKGSGEALPLDDRSVDTVVMTFTLCTIPDAAKAVAEIRRVLKPGGSLLFAEHGRAPDPGVARWQDRITPLWKRISGGCHLNRQPDVLIRATGLRIEALEAGYIKGPRAMTYVYEGRARVI</sequence>
<evidence type="ECO:0000313" key="2">
    <source>
        <dbReference type="EMBL" id="TXL80509.1"/>
    </source>
</evidence>
<dbReference type="CDD" id="cd02440">
    <property type="entry name" value="AdoMet_MTases"/>
    <property type="match status" value="1"/>
</dbReference>
<dbReference type="OrthoDB" id="9787738at2"/>
<dbReference type="PANTHER" id="PTHR45036:SF1">
    <property type="entry name" value="METHYLTRANSFERASE LIKE 7A"/>
    <property type="match status" value="1"/>
</dbReference>
<dbReference type="Proteomes" id="UP000321638">
    <property type="component" value="Unassembled WGS sequence"/>
</dbReference>
<dbReference type="AlphaFoldDB" id="A0A5C8PTU8"/>
<name>A0A5C8PTU8_9HYPH</name>
<evidence type="ECO:0000259" key="1">
    <source>
        <dbReference type="Pfam" id="PF08241"/>
    </source>
</evidence>